<evidence type="ECO:0000256" key="1">
    <source>
        <dbReference type="SAM" id="MobiDB-lite"/>
    </source>
</evidence>
<name>A0A6A6Z6Q0_9PEZI</name>
<dbReference type="EMBL" id="MU003693">
    <property type="protein sequence ID" value="KAF2815974.1"/>
    <property type="molecule type" value="Genomic_DNA"/>
</dbReference>
<protein>
    <submittedName>
        <fullName evidence="2 4">Uncharacterized protein</fullName>
    </submittedName>
</protein>
<feature type="region of interest" description="Disordered" evidence="1">
    <location>
        <begin position="135"/>
        <end position="247"/>
    </location>
</feature>
<feature type="compositionally biased region" description="Low complexity" evidence="1">
    <location>
        <begin position="401"/>
        <end position="413"/>
    </location>
</feature>
<reference evidence="2 4" key="1">
    <citation type="journal article" date="2020" name="Stud. Mycol.">
        <title>101 Dothideomycetes genomes: a test case for predicting lifestyles and emergence of pathogens.</title>
        <authorList>
            <person name="Haridas S."/>
            <person name="Albert R."/>
            <person name="Binder M."/>
            <person name="Bloem J."/>
            <person name="Labutti K."/>
            <person name="Salamov A."/>
            <person name="Andreopoulos B."/>
            <person name="Baker S."/>
            <person name="Barry K."/>
            <person name="Bills G."/>
            <person name="Bluhm B."/>
            <person name="Cannon C."/>
            <person name="Castanera R."/>
            <person name="Culley D."/>
            <person name="Daum C."/>
            <person name="Ezra D."/>
            <person name="Gonzalez J."/>
            <person name="Henrissat B."/>
            <person name="Kuo A."/>
            <person name="Liang C."/>
            <person name="Lipzen A."/>
            <person name="Lutzoni F."/>
            <person name="Magnuson J."/>
            <person name="Mondo S."/>
            <person name="Nolan M."/>
            <person name="Ohm R."/>
            <person name="Pangilinan J."/>
            <person name="Park H.-J."/>
            <person name="Ramirez L."/>
            <person name="Alfaro M."/>
            <person name="Sun H."/>
            <person name="Tritt A."/>
            <person name="Yoshinaga Y."/>
            <person name="Zwiers L.-H."/>
            <person name="Turgeon B."/>
            <person name="Goodwin S."/>
            <person name="Spatafora J."/>
            <person name="Crous P."/>
            <person name="Grigoriev I."/>
        </authorList>
    </citation>
    <scope>NUCLEOTIDE SEQUENCE</scope>
    <source>
        <strain evidence="2 4">CBS 304.34</strain>
    </source>
</reference>
<dbReference type="Proteomes" id="UP000504636">
    <property type="component" value="Unplaced"/>
</dbReference>
<feature type="region of interest" description="Disordered" evidence="1">
    <location>
        <begin position="1"/>
        <end position="33"/>
    </location>
</feature>
<feature type="region of interest" description="Disordered" evidence="1">
    <location>
        <begin position="463"/>
        <end position="723"/>
    </location>
</feature>
<feature type="compositionally biased region" description="Polar residues" evidence="1">
    <location>
        <begin position="683"/>
        <end position="708"/>
    </location>
</feature>
<feature type="compositionally biased region" description="Low complexity" evidence="1">
    <location>
        <begin position="620"/>
        <end position="672"/>
    </location>
</feature>
<keyword evidence="3" id="KW-1185">Reference proteome</keyword>
<feature type="compositionally biased region" description="Low complexity" evidence="1">
    <location>
        <begin position="212"/>
        <end position="231"/>
    </location>
</feature>
<proteinExistence type="predicted"/>
<feature type="compositionally biased region" description="Polar residues" evidence="1">
    <location>
        <begin position="169"/>
        <end position="178"/>
    </location>
</feature>
<accession>A0A6A6Z6Q0</accession>
<reference evidence="4" key="2">
    <citation type="submission" date="2020-04" db="EMBL/GenBank/DDBJ databases">
        <authorList>
            <consortium name="NCBI Genome Project"/>
        </authorList>
    </citation>
    <scope>NUCLEOTIDE SEQUENCE</scope>
    <source>
        <strain evidence="4">CBS 304.34</strain>
    </source>
</reference>
<evidence type="ECO:0000313" key="3">
    <source>
        <dbReference type="Proteomes" id="UP000504636"/>
    </source>
</evidence>
<feature type="region of interest" description="Disordered" evidence="1">
    <location>
        <begin position="365"/>
        <end position="423"/>
    </location>
</feature>
<feature type="compositionally biased region" description="Polar residues" evidence="1">
    <location>
        <begin position="232"/>
        <end position="247"/>
    </location>
</feature>
<gene>
    <name evidence="2 4" type="ORF">BDZ99DRAFT_126508</name>
</gene>
<feature type="compositionally biased region" description="Basic and acidic residues" evidence="1">
    <location>
        <begin position="557"/>
        <end position="575"/>
    </location>
</feature>
<organism evidence="2">
    <name type="scientific">Mytilinidion resinicola</name>
    <dbReference type="NCBI Taxonomy" id="574789"/>
    <lineage>
        <taxon>Eukaryota</taxon>
        <taxon>Fungi</taxon>
        <taxon>Dikarya</taxon>
        <taxon>Ascomycota</taxon>
        <taxon>Pezizomycotina</taxon>
        <taxon>Dothideomycetes</taxon>
        <taxon>Pleosporomycetidae</taxon>
        <taxon>Mytilinidiales</taxon>
        <taxon>Mytilinidiaceae</taxon>
        <taxon>Mytilinidion</taxon>
    </lineage>
</organism>
<feature type="compositionally biased region" description="Low complexity" evidence="1">
    <location>
        <begin position="584"/>
        <end position="603"/>
    </location>
</feature>
<feature type="compositionally biased region" description="Polar residues" evidence="1">
    <location>
        <begin position="606"/>
        <end position="616"/>
    </location>
</feature>
<evidence type="ECO:0000313" key="2">
    <source>
        <dbReference type="EMBL" id="KAF2815974.1"/>
    </source>
</evidence>
<dbReference type="OrthoDB" id="10506413at2759"/>
<dbReference type="AlphaFoldDB" id="A0A6A6Z6Q0"/>
<dbReference type="GeneID" id="54453466"/>
<sequence>MESYLDSRRPRRHRTTLASGRTPARLSTPAAETSPLFSGFSQNTQNILKKVGVNTSSTAPRGIPPVAPGDRSSFVEVYSPSTEEIINRINRAKTGIHLQPMITTTANSFQPPGTFPSRPDSRPMQYRVADQRLEQQGVRQPVPSSWAPPPSLSFGQPVPSVSARAVPSPWTQPGTQQPPVRLDAQSITQPDNHPARVSVQSTPRPEKQPEVPQATQPEQRPEAAPQQQPEPNSSTEPVLQINAASSDQNAMVRTYSFGSVSTLTDQEVTPEPISPEHSPIEPTHPMPIQEFQPDPEDVQSEPEIQSVRRRERQKSKPELKGIQAARRQSSRRTSNTPSTYNLKLLAGTALHTPTKYLAKHIPNVTRTPKAAQAPLTATPDTSLSLAESRISSRSTSRPGSTKGKTAAPKAATTISSRPPRRVRGFTEAKGLLAGEAVLKAFREAQARMRIKGSTRLERIINAMNEDDGRANGTAQLTPPESVSGNKGTSPQDAIAIDSTPSEERDGESANNARKRKRNSSVGSAAEEVEVQRSTASSGRIELGSPQDSTEENPPHWANRERAGGRFVSKQKEVVAKKKRKQSKARSSTTGSDAPATPASPTAPKAISNSRTRSSAVGSEAPTTPAAPAAPTTSKVTTSTRTRSSALGAEAPATPAAPDASKATASTRARSSAVGSEAPVTPKVTPNTSTTDQQVTSRGRTVRASTKAKQNQEMRERGVVDGDE</sequence>
<dbReference type="RefSeq" id="XP_033582938.1">
    <property type="nucleotide sequence ID" value="XM_033712573.1"/>
</dbReference>
<evidence type="ECO:0000313" key="4">
    <source>
        <dbReference type="RefSeq" id="XP_033582938.1"/>
    </source>
</evidence>
<feature type="compositionally biased region" description="Polar residues" evidence="1">
    <location>
        <begin position="472"/>
        <end position="491"/>
    </location>
</feature>
<feature type="compositionally biased region" description="Basic and acidic residues" evidence="1">
    <location>
        <begin position="709"/>
        <end position="723"/>
    </location>
</feature>
<reference evidence="4" key="3">
    <citation type="submission" date="2025-04" db="UniProtKB">
        <authorList>
            <consortium name="RefSeq"/>
        </authorList>
    </citation>
    <scope>IDENTIFICATION</scope>
    <source>
        <strain evidence="4">CBS 304.34</strain>
    </source>
</reference>
<feature type="region of interest" description="Disordered" evidence="1">
    <location>
        <begin position="262"/>
        <end position="340"/>
    </location>
</feature>
<feature type="compositionally biased region" description="Polar residues" evidence="1">
    <location>
        <begin position="378"/>
        <end position="399"/>
    </location>
</feature>